<evidence type="ECO:0000256" key="15">
    <source>
        <dbReference type="SAM" id="SignalP"/>
    </source>
</evidence>
<keyword evidence="3 13" id="KW-0963">Cytoplasm</keyword>
<feature type="binding site" evidence="13">
    <location>
        <begin position="230"/>
        <end position="231"/>
    </location>
    <ligand>
        <name>ITP</name>
        <dbReference type="ChEBI" id="CHEBI:61402"/>
    </ligand>
</feature>
<name>A0A8J2X100_9STRA</name>
<dbReference type="NCBIfam" id="TIGR00042">
    <property type="entry name" value="RdgB/HAM1 family non-canonical purine NTP pyrophosphatase"/>
    <property type="match status" value="1"/>
</dbReference>
<comment type="cofactor">
    <cofactor evidence="13">
        <name>Mg(2+)</name>
        <dbReference type="ChEBI" id="CHEBI:18420"/>
    </cofactor>
    <cofactor evidence="13">
        <name>Mn(2+)</name>
        <dbReference type="ChEBI" id="CHEBI:29035"/>
    </cofactor>
    <text evidence="13">Binds 1 divalent metal cation per subunit; can use either Mg(2+) or Mn(2+).</text>
</comment>
<evidence type="ECO:0000256" key="8">
    <source>
        <dbReference type="ARBA" id="ARBA00023080"/>
    </source>
</evidence>
<keyword evidence="8 13" id="KW-0546">Nucleotide metabolism</keyword>
<evidence type="ECO:0000256" key="5">
    <source>
        <dbReference type="ARBA" id="ARBA00022741"/>
    </source>
</evidence>
<evidence type="ECO:0000256" key="12">
    <source>
        <dbReference type="ARBA" id="ARBA00093271"/>
    </source>
</evidence>
<dbReference type="OrthoDB" id="6288734at2759"/>
<comment type="catalytic activity">
    <reaction evidence="11">
        <text>dITP + H2O = dIMP + diphosphate + H(+)</text>
        <dbReference type="Rhea" id="RHEA:28342"/>
        <dbReference type="ChEBI" id="CHEBI:15377"/>
        <dbReference type="ChEBI" id="CHEBI:15378"/>
        <dbReference type="ChEBI" id="CHEBI:33019"/>
        <dbReference type="ChEBI" id="CHEBI:61194"/>
        <dbReference type="ChEBI" id="CHEBI:61382"/>
        <dbReference type="EC" id="3.6.1.66"/>
    </reaction>
    <physiologicalReaction direction="left-to-right" evidence="11">
        <dbReference type="Rhea" id="RHEA:28343"/>
    </physiologicalReaction>
</comment>
<evidence type="ECO:0000313" key="16">
    <source>
        <dbReference type="EMBL" id="CAH0374215.1"/>
    </source>
</evidence>
<keyword evidence="6 13" id="KW-0378">Hydrolase</keyword>
<dbReference type="InterPro" id="IPR027502">
    <property type="entry name" value="ITPase"/>
</dbReference>
<dbReference type="PANTHER" id="PTHR11067:SF9">
    <property type="entry name" value="INOSINE TRIPHOSPHATE PYROPHOSPHATASE"/>
    <property type="match status" value="1"/>
</dbReference>
<feature type="binding site" evidence="13">
    <location>
        <position position="99"/>
    </location>
    <ligand>
        <name>Mg(2+)</name>
        <dbReference type="ChEBI" id="CHEBI:18420"/>
    </ligand>
</feature>
<comment type="subcellular location">
    <subcellularLocation>
        <location evidence="1 13">Cytoplasm</location>
    </subcellularLocation>
</comment>
<keyword evidence="4 13" id="KW-0479">Metal-binding</keyword>
<dbReference type="InterPro" id="IPR029001">
    <property type="entry name" value="ITPase-like_fam"/>
</dbReference>
<dbReference type="GO" id="GO:0036222">
    <property type="term" value="F:XTP diphosphatase activity"/>
    <property type="evidence" value="ECO:0007669"/>
    <property type="project" value="UniProtKB-UniRule"/>
</dbReference>
<evidence type="ECO:0000256" key="7">
    <source>
        <dbReference type="ARBA" id="ARBA00022842"/>
    </source>
</evidence>
<evidence type="ECO:0000256" key="1">
    <source>
        <dbReference type="ARBA" id="ARBA00004496"/>
    </source>
</evidence>
<evidence type="ECO:0000256" key="2">
    <source>
        <dbReference type="ARBA" id="ARBA00008023"/>
    </source>
</evidence>
<comment type="subunit">
    <text evidence="13">Homodimer.</text>
</comment>
<dbReference type="Proteomes" id="UP000789595">
    <property type="component" value="Unassembled WGS sequence"/>
</dbReference>
<comment type="function">
    <text evidence="9">Pyrophosphatase that hydrolyzes the non-canonical purine nucleotides inosine triphosphate (ITP), deoxyinosine triphosphate (dITP) as well as 2'-deoxy-N-6-hydroxylaminopurine triphosphate (dHAPTP) and xanthosine 5'-triphosphate (XTP) to their respective monophosphate derivatives. The enzyme does not distinguish between the deoxy- and ribose forms. Probably excludes non-canonical purines from RNA and DNA precursor pools, thus preventing their incorporation into RNA and DNA and avoiding chromosomal lesions.</text>
</comment>
<dbReference type="GO" id="GO:0035870">
    <property type="term" value="F:dITP diphosphatase activity"/>
    <property type="evidence" value="ECO:0007669"/>
    <property type="project" value="UniProtKB-UniRule"/>
</dbReference>
<dbReference type="InterPro" id="IPR002637">
    <property type="entry name" value="RdgB/HAM1"/>
</dbReference>
<evidence type="ECO:0000256" key="4">
    <source>
        <dbReference type="ARBA" id="ARBA00022723"/>
    </source>
</evidence>
<feature type="binding site" evidence="13">
    <location>
        <position position="225"/>
    </location>
    <ligand>
        <name>ITP</name>
        <dbReference type="ChEBI" id="CHEBI:61402"/>
    </ligand>
</feature>
<dbReference type="GO" id="GO:0036220">
    <property type="term" value="F:ITP diphosphatase activity"/>
    <property type="evidence" value="ECO:0007669"/>
    <property type="project" value="UniProtKB-UniRule"/>
</dbReference>
<keyword evidence="5 13" id="KW-0547">Nucleotide-binding</keyword>
<comment type="function">
    <text evidence="13">Pyrophosphatase that hydrolyzes non-canonical purine nucleotides such as inosine triphosphate (ITP), deoxyinosine triphosphate (dITP) or xanthosine 5'-triphosphate (XTP) to their respective monophosphate derivatives. The enzyme does not distinguish between the deoxy- and ribose forms. Probably excludes non-canonical purines from RNA and DNA precursor pools, thus preventing their incorporation into RNA and DNA and avoiding chromosomal lesions.</text>
</comment>
<feature type="binding site" evidence="13">
    <location>
        <begin position="68"/>
        <end position="73"/>
    </location>
    <ligand>
        <name>ITP</name>
        <dbReference type="ChEBI" id="CHEBI:61402"/>
    </ligand>
</feature>
<dbReference type="GO" id="GO:0046872">
    <property type="term" value="F:metal ion binding"/>
    <property type="evidence" value="ECO:0007669"/>
    <property type="project" value="UniProtKB-KW"/>
</dbReference>
<feature type="signal peptide" evidence="15">
    <location>
        <begin position="1"/>
        <end position="30"/>
    </location>
</feature>
<evidence type="ECO:0000256" key="14">
    <source>
        <dbReference type="RuleBase" id="RU003781"/>
    </source>
</evidence>
<protein>
    <recommendedName>
        <fullName evidence="13">Inosine triphosphate pyrophosphatase</fullName>
        <shortName evidence="13">ITPase</shortName>
        <shortName evidence="13">Inosine triphosphatase</shortName>
        <ecNumber evidence="13">3.6.1.66</ecNumber>
    </recommendedName>
    <alternativeName>
        <fullName evidence="13">Non-canonical purine NTP pyrophosphatase</fullName>
    </alternativeName>
    <alternativeName>
        <fullName evidence="13">Non-standard purine NTP pyrophosphatase</fullName>
    </alternativeName>
    <alternativeName>
        <fullName evidence="13">Nucleoside-triphosphate diphosphatase</fullName>
    </alternativeName>
    <alternativeName>
        <fullName evidence="13">Nucleoside-triphosphate pyrophosphatase</fullName>
        <shortName evidence="13">NTPase</shortName>
    </alternativeName>
    <alternativeName>
        <fullName evidence="13">XTP/dITP diphosphatase</fullName>
    </alternativeName>
</protein>
<keyword evidence="13" id="KW-0464">Manganese</keyword>
<dbReference type="Pfam" id="PF01725">
    <property type="entry name" value="Ham1p_like"/>
    <property type="match status" value="1"/>
</dbReference>
<comment type="similarity">
    <text evidence="2 13 14">Belongs to the HAM1 NTPase family.</text>
</comment>
<evidence type="ECO:0000256" key="13">
    <source>
        <dbReference type="HAMAP-Rule" id="MF_03148"/>
    </source>
</evidence>
<evidence type="ECO:0000313" key="17">
    <source>
        <dbReference type="Proteomes" id="UP000789595"/>
    </source>
</evidence>
<evidence type="ECO:0000256" key="9">
    <source>
        <dbReference type="ARBA" id="ARBA00054940"/>
    </source>
</evidence>
<dbReference type="SUPFAM" id="SSF52972">
    <property type="entry name" value="ITPase-like"/>
    <property type="match status" value="1"/>
</dbReference>
<comment type="catalytic activity">
    <reaction evidence="13">
        <text>XTP + H2O = XMP + diphosphate + H(+)</text>
        <dbReference type="Rhea" id="RHEA:28610"/>
        <dbReference type="ChEBI" id="CHEBI:15377"/>
        <dbReference type="ChEBI" id="CHEBI:15378"/>
        <dbReference type="ChEBI" id="CHEBI:33019"/>
        <dbReference type="ChEBI" id="CHEBI:57464"/>
        <dbReference type="ChEBI" id="CHEBI:61314"/>
        <dbReference type="EC" id="3.6.1.66"/>
    </reaction>
</comment>
<dbReference type="GO" id="GO:0009117">
    <property type="term" value="P:nucleotide metabolic process"/>
    <property type="evidence" value="ECO:0007669"/>
    <property type="project" value="UniProtKB-KW"/>
</dbReference>
<gene>
    <name evidence="16" type="ORF">PECAL_4P14860</name>
</gene>
<comment type="caution">
    <text evidence="16">The sequence shown here is derived from an EMBL/GenBank/DDBJ whole genome shotgun (WGS) entry which is preliminary data.</text>
</comment>
<dbReference type="GO" id="GO:0005737">
    <property type="term" value="C:cytoplasm"/>
    <property type="evidence" value="ECO:0007669"/>
    <property type="project" value="UniProtKB-SubCell"/>
</dbReference>
<dbReference type="EMBL" id="CAKKNE010000004">
    <property type="protein sequence ID" value="CAH0374215.1"/>
    <property type="molecule type" value="Genomic_DNA"/>
</dbReference>
<feature type="chain" id="PRO_5035311755" description="Inosine triphosphate pyrophosphatase" evidence="15">
    <location>
        <begin position="31"/>
        <end position="272"/>
    </location>
</feature>
<evidence type="ECO:0000256" key="3">
    <source>
        <dbReference type="ARBA" id="ARBA00022490"/>
    </source>
</evidence>
<keyword evidence="17" id="KW-1185">Reference proteome</keyword>
<dbReference type="CDD" id="cd00515">
    <property type="entry name" value="HAM1"/>
    <property type="match status" value="1"/>
</dbReference>
<dbReference type="HAMAP" id="MF_03148">
    <property type="entry name" value="HAM1_NTPase"/>
    <property type="match status" value="1"/>
</dbReference>
<evidence type="ECO:0000256" key="10">
    <source>
        <dbReference type="ARBA" id="ARBA00093218"/>
    </source>
</evidence>
<organism evidence="16 17">
    <name type="scientific">Pelagomonas calceolata</name>
    <dbReference type="NCBI Taxonomy" id="35677"/>
    <lineage>
        <taxon>Eukaryota</taxon>
        <taxon>Sar</taxon>
        <taxon>Stramenopiles</taxon>
        <taxon>Ochrophyta</taxon>
        <taxon>Pelagophyceae</taxon>
        <taxon>Pelagomonadales</taxon>
        <taxon>Pelagomonadaceae</taxon>
        <taxon>Pelagomonas</taxon>
    </lineage>
</organism>
<dbReference type="Gene3D" id="3.90.950.10">
    <property type="match status" value="1"/>
</dbReference>
<dbReference type="AlphaFoldDB" id="A0A8J2X100"/>
<dbReference type="EC" id="3.6.1.66" evidence="13"/>
<evidence type="ECO:0000256" key="6">
    <source>
        <dbReference type="ARBA" id="ARBA00022801"/>
    </source>
</evidence>
<dbReference type="GO" id="GO:0009204">
    <property type="term" value="P:deoxyribonucleoside triphosphate catabolic process"/>
    <property type="evidence" value="ECO:0007669"/>
    <property type="project" value="UniProtKB-UniRule"/>
</dbReference>
<comment type="catalytic activity">
    <reaction evidence="12">
        <text>N(6)-hydroxy-dATP + H2O = N(6)-hydroxy-dAMP + diphosphate + H(+)</text>
        <dbReference type="Rhea" id="RHEA:83971"/>
        <dbReference type="ChEBI" id="CHEBI:15377"/>
        <dbReference type="ChEBI" id="CHEBI:15378"/>
        <dbReference type="ChEBI" id="CHEBI:33019"/>
        <dbReference type="ChEBI" id="CHEBI:233529"/>
        <dbReference type="ChEBI" id="CHEBI:233530"/>
    </reaction>
    <physiologicalReaction direction="left-to-right" evidence="12">
        <dbReference type="Rhea" id="RHEA:83972"/>
    </physiologicalReaction>
</comment>
<keyword evidence="15" id="KW-0732">Signal</keyword>
<dbReference type="GO" id="GO:0000166">
    <property type="term" value="F:nucleotide binding"/>
    <property type="evidence" value="ECO:0007669"/>
    <property type="project" value="UniProtKB-KW"/>
</dbReference>
<comment type="catalytic activity">
    <reaction evidence="10">
        <text>ITP + H2O = IMP + diphosphate + H(+)</text>
        <dbReference type="Rhea" id="RHEA:29399"/>
        <dbReference type="ChEBI" id="CHEBI:15377"/>
        <dbReference type="ChEBI" id="CHEBI:15378"/>
        <dbReference type="ChEBI" id="CHEBI:33019"/>
        <dbReference type="ChEBI" id="CHEBI:58053"/>
        <dbReference type="ChEBI" id="CHEBI:61402"/>
        <dbReference type="EC" id="3.6.1.66"/>
    </reaction>
    <physiologicalReaction direction="left-to-right" evidence="10">
        <dbReference type="Rhea" id="RHEA:29400"/>
    </physiologicalReaction>
</comment>
<evidence type="ECO:0000256" key="11">
    <source>
        <dbReference type="ARBA" id="ARBA00093255"/>
    </source>
</evidence>
<feature type="binding site" evidence="13">
    <location>
        <begin position="128"/>
        <end position="129"/>
    </location>
    <ligand>
        <name>ITP</name>
        <dbReference type="ChEBI" id="CHEBI:61402"/>
    </ligand>
</feature>
<feature type="binding site" evidence="13">
    <location>
        <position position="128"/>
    </location>
    <ligand>
        <name>Mg(2+)</name>
        <dbReference type="ChEBI" id="CHEBI:18420"/>
    </ligand>
</feature>
<keyword evidence="7 13" id="KW-0460">Magnesium</keyword>
<reference evidence="16" key="1">
    <citation type="submission" date="2021-11" db="EMBL/GenBank/DDBJ databases">
        <authorList>
            <consortium name="Genoscope - CEA"/>
            <person name="William W."/>
        </authorList>
    </citation>
    <scope>NUCLEOTIDE SEQUENCE</scope>
</reference>
<dbReference type="PANTHER" id="PTHR11067">
    <property type="entry name" value="INOSINE TRIPHOSPHATE PYROPHOSPHATASE/HAM1 PROTEIN"/>
    <property type="match status" value="1"/>
</dbReference>
<accession>A0A8J2X100</accession>
<feature type="binding site" evidence="13">
    <location>
        <position position="112"/>
    </location>
    <ligand>
        <name>ITP</name>
        <dbReference type="ChEBI" id="CHEBI:61402"/>
    </ligand>
</feature>
<feature type="binding site" evidence="13">
    <location>
        <begin position="202"/>
        <end position="205"/>
    </location>
    <ligand>
        <name>ITP</name>
        <dbReference type="ChEBI" id="CHEBI:61402"/>
    </ligand>
</feature>
<sequence>MRSRKLTFTQLWLGAVAAFAVLLQPRAGHALVSPRTHAAAATLPRRRRPARATSEDDHDECVIIKFVTGNAMKLREVEEILGMNGLPLPLEMIDIDLDELQESQPEKIAAAKARLAAEACGGPAIVDDTSLCLNAIGGMPGPYIKWFQQSKVELHRLLTDYDDKSAFAQSCIAFSPGPGAVPLVFSGVCNGTIVSPRGGSGFGWDAVFQPEGSAETFAEMSGEAKNAISHRSRALALLAQHLKGDRDLLVDLCLEYATDPVFLEDRVHYRET</sequence>
<proteinExistence type="inferred from homology"/>
<dbReference type="FunFam" id="3.90.950.10:FF:000003">
    <property type="entry name" value="Inosine triphosphate pyrophosphatase"/>
    <property type="match status" value="1"/>
</dbReference>